<feature type="transmembrane region" description="Helical" evidence="2">
    <location>
        <begin position="132"/>
        <end position="153"/>
    </location>
</feature>
<feature type="compositionally biased region" description="Basic and acidic residues" evidence="1">
    <location>
        <begin position="466"/>
        <end position="480"/>
    </location>
</feature>
<evidence type="ECO:0000313" key="3">
    <source>
        <dbReference type="EMBL" id="KAF9485368.1"/>
    </source>
</evidence>
<keyword evidence="4" id="KW-1185">Reference proteome</keyword>
<feature type="region of interest" description="Disordered" evidence="1">
    <location>
        <begin position="365"/>
        <end position="489"/>
    </location>
</feature>
<dbReference type="EMBL" id="MU155136">
    <property type="protein sequence ID" value="KAF9485368.1"/>
    <property type="molecule type" value="Genomic_DNA"/>
</dbReference>
<gene>
    <name evidence="3" type="ORF">BDN70DRAFT_871406</name>
</gene>
<comment type="caution">
    <text evidence="3">The sequence shown here is derived from an EMBL/GenBank/DDBJ whole genome shotgun (WGS) entry which is preliminary data.</text>
</comment>
<feature type="compositionally biased region" description="Basic residues" evidence="1">
    <location>
        <begin position="372"/>
        <end position="381"/>
    </location>
</feature>
<accession>A0A9P5ZDX8</accession>
<keyword evidence="2" id="KW-0472">Membrane</keyword>
<evidence type="ECO:0000313" key="4">
    <source>
        <dbReference type="Proteomes" id="UP000807469"/>
    </source>
</evidence>
<feature type="compositionally biased region" description="Polar residues" evidence="1">
    <location>
        <begin position="448"/>
        <end position="465"/>
    </location>
</feature>
<proteinExistence type="predicted"/>
<feature type="transmembrane region" description="Helical" evidence="2">
    <location>
        <begin position="192"/>
        <end position="213"/>
    </location>
</feature>
<reference evidence="3" key="1">
    <citation type="submission" date="2020-11" db="EMBL/GenBank/DDBJ databases">
        <authorList>
            <consortium name="DOE Joint Genome Institute"/>
            <person name="Ahrendt S."/>
            <person name="Riley R."/>
            <person name="Andreopoulos W."/>
            <person name="Labutti K."/>
            <person name="Pangilinan J."/>
            <person name="Ruiz-Duenas F.J."/>
            <person name="Barrasa J.M."/>
            <person name="Sanchez-Garcia M."/>
            <person name="Camarero S."/>
            <person name="Miyauchi S."/>
            <person name="Serrano A."/>
            <person name="Linde D."/>
            <person name="Babiker R."/>
            <person name="Drula E."/>
            <person name="Ayuso-Fernandez I."/>
            <person name="Pacheco R."/>
            <person name="Padilla G."/>
            <person name="Ferreira P."/>
            <person name="Barriuso J."/>
            <person name="Kellner H."/>
            <person name="Castanera R."/>
            <person name="Alfaro M."/>
            <person name="Ramirez L."/>
            <person name="Pisabarro A.G."/>
            <person name="Kuo A."/>
            <person name="Tritt A."/>
            <person name="Lipzen A."/>
            <person name="He G."/>
            <person name="Yan M."/>
            <person name="Ng V."/>
            <person name="Cullen D."/>
            <person name="Martin F."/>
            <person name="Rosso M.-N."/>
            <person name="Henrissat B."/>
            <person name="Hibbett D."/>
            <person name="Martinez A.T."/>
            <person name="Grigoriev I.V."/>
        </authorList>
    </citation>
    <scope>NUCLEOTIDE SEQUENCE</scope>
    <source>
        <strain evidence="3">CIRM-BRFM 674</strain>
    </source>
</reference>
<feature type="compositionally biased region" description="Low complexity" evidence="1">
    <location>
        <begin position="415"/>
        <end position="426"/>
    </location>
</feature>
<name>A0A9P5ZDX8_9AGAR</name>
<feature type="transmembrane region" description="Helical" evidence="2">
    <location>
        <begin position="108"/>
        <end position="125"/>
    </location>
</feature>
<keyword evidence="2" id="KW-0812">Transmembrane</keyword>
<feature type="region of interest" description="Disordered" evidence="1">
    <location>
        <begin position="535"/>
        <end position="574"/>
    </location>
</feature>
<feature type="region of interest" description="Disordered" evidence="1">
    <location>
        <begin position="586"/>
        <end position="624"/>
    </location>
</feature>
<keyword evidence="2" id="KW-1133">Transmembrane helix</keyword>
<sequence length="637" mass="70349">MSSTPYLLAYTLPLLLISLLLTFSGTFLTLDRSRIFPLADKGTGRSYTAIAAPGAFTSFDGKKRKFSWVLDGGLGGLAGGYVFGIHLSTALSLMIPGTTSSAPLSSKSFLAVWVLSCAVTTPLAGRYRHVAFLFLGVSGGTLTALALCIITHPSLPSRIVLVGIFLPLFTLLLLLASILPISRLTNALLHPLMRLCTASTGAFGLIMAIALLMQPKEEGWANAWERLWMNDGPVNADGRVEWGSTKEQGLSAGYAVFLFSGVVSDWALRRWIGECPDEKWDSYLANYTANLPDAACRAGSFEPYKSFIDRLFMSRGAKDEKDILFPNEIDMKVAFTPTRNSPLPLPVNMGNISPKPRGIELTRVPTSTELLKKKRSKKSRGWKIAEGLERKPRKPVKFGDVSDSSDDAEDDKKLSVSSSSPSLDSPLFRHDGPKVRDSAKPPKPVQGHSYTSSSTPTLVDGMTSNRDGKKKDNPKEREAQFDTLDPLDYDEEIAQLKARLRQSRSHRQNSDEFDLDYSDYEEDLTAQRGLLRAALGKSDDQEHQNKNWSPAFLKRHDTRNQSTPINQPTPVPATPSLIRALDRLAQAHNEAYGSKAEPSPLRSQEGPPAMEETGRGKNPRSRRWEEFWREVHVKARS</sequence>
<feature type="transmembrane region" description="Helical" evidence="2">
    <location>
        <begin position="68"/>
        <end position="88"/>
    </location>
</feature>
<dbReference type="Proteomes" id="UP000807469">
    <property type="component" value="Unassembled WGS sequence"/>
</dbReference>
<evidence type="ECO:0000256" key="1">
    <source>
        <dbReference type="SAM" id="MobiDB-lite"/>
    </source>
</evidence>
<dbReference type="AlphaFoldDB" id="A0A9P5ZDX8"/>
<feature type="transmembrane region" description="Helical" evidence="2">
    <location>
        <begin position="159"/>
        <end position="180"/>
    </location>
</feature>
<evidence type="ECO:0000256" key="2">
    <source>
        <dbReference type="SAM" id="Phobius"/>
    </source>
</evidence>
<feature type="transmembrane region" description="Helical" evidence="2">
    <location>
        <begin position="6"/>
        <end position="30"/>
    </location>
</feature>
<protein>
    <recommendedName>
        <fullName evidence="5">DUF4203 domain-containing protein</fullName>
    </recommendedName>
</protein>
<evidence type="ECO:0008006" key="5">
    <source>
        <dbReference type="Google" id="ProtNLM"/>
    </source>
</evidence>
<feature type="compositionally biased region" description="Basic and acidic residues" evidence="1">
    <location>
        <begin position="427"/>
        <end position="440"/>
    </location>
</feature>
<organism evidence="3 4">
    <name type="scientific">Pholiota conissans</name>
    <dbReference type="NCBI Taxonomy" id="109636"/>
    <lineage>
        <taxon>Eukaryota</taxon>
        <taxon>Fungi</taxon>
        <taxon>Dikarya</taxon>
        <taxon>Basidiomycota</taxon>
        <taxon>Agaricomycotina</taxon>
        <taxon>Agaricomycetes</taxon>
        <taxon>Agaricomycetidae</taxon>
        <taxon>Agaricales</taxon>
        <taxon>Agaricineae</taxon>
        <taxon>Strophariaceae</taxon>
        <taxon>Pholiota</taxon>
    </lineage>
</organism>
<dbReference type="OrthoDB" id="3364886at2759"/>